<proteinExistence type="predicted"/>
<dbReference type="EMBL" id="LACI01001524">
    <property type="protein sequence ID" value="KJU84327.1"/>
    <property type="molecule type" value="Genomic_DNA"/>
</dbReference>
<dbReference type="EMBL" id="LACI01002268">
    <property type="protein sequence ID" value="KJU82548.1"/>
    <property type="molecule type" value="Genomic_DNA"/>
</dbReference>
<evidence type="ECO:0000313" key="3">
    <source>
        <dbReference type="EMBL" id="KJU84327.1"/>
    </source>
</evidence>
<dbReference type="AlphaFoldDB" id="A0A0F3GRD9"/>
<reference evidence="3 4" key="1">
    <citation type="submission" date="2015-02" db="EMBL/GenBank/DDBJ databases">
        <title>Single-cell genomics of uncultivated deep-branching MTB reveals a conserved set of magnetosome genes.</title>
        <authorList>
            <person name="Kolinko S."/>
            <person name="Richter M."/>
            <person name="Glockner F.O."/>
            <person name="Brachmann A."/>
            <person name="Schuler D."/>
        </authorList>
    </citation>
    <scope>NUCLEOTIDE SEQUENCE [LARGE SCALE GENOMIC DNA]</scope>
    <source>
        <strain evidence="3">TM-1</strain>
    </source>
</reference>
<feature type="transmembrane region" description="Helical" evidence="1">
    <location>
        <begin position="56"/>
        <end position="74"/>
    </location>
</feature>
<evidence type="ECO:0000313" key="4">
    <source>
        <dbReference type="Proteomes" id="UP000033423"/>
    </source>
</evidence>
<organism evidence="3 4">
    <name type="scientific">Candidatus Magnetobacterium bavaricum</name>
    <dbReference type="NCBI Taxonomy" id="29290"/>
    <lineage>
        <taxon>Bacteria</taxon>
        <taxon>Pseudomonadati</taxon>
        <taxon>Nitrospirota</taxon>
        <taxon>Thermodesulfovibrionia</taxon>
        <taxon>Thermodesulfovibrionales</taxon>
        <taxon>Candidatus Magnetobacteriaceae</taxon>
        <taxon>Candidatus Magnetobacterium</taxon>
    </lineage>
</organism>
<comment type="caution">
    <text evidence="3">The sequence shown here is derived from an EMBL/GenBank/DDBJ whole genome shotgun (WGS) entry which is preliminary data.</text>
</comment>
<feature type="transmembrane region" description="Helical" evidence="1">
    <location>
        <begin position="16"/>
        <end position="36"/>
    </location>
</feature>
<keyword evidence="1" id="KW-0812">Transmembrane</keyword>
<sequence>MIEQAFQKSQEAKNRFFLKVTASFYVLCLFQVSPLRPNTAFKKDISISFLASLPNILLKAISLFTSTNLIVLFYHNL</sequence>
<dbReference type="Proteomes" id="UP000033423">
    <property type="component" value="Unassembled WGS sequence"/>
</dbReference>
<keyword evidence="4" id="KW-1185">Reference proteome</keyword>
<keyword evidence="1" id="KW-0472">Membrane</keyword>
<name>A0A0F3GRD9_9BACT</name>
<accession>A0A0F3GRD9</accession>
<protein>
    <submittedName>
        <fullName evidence="3">Membrane protein</fullName>
    </submittedName>
</protein>
<keyword evidence="1" id="KW-1133">Transmembrane helix</keyword>
<gene>
    <name evidence="3" type="ORF">MBAV_003479</name>
    <name evidence="2" type="ORF">MBAV_005258</name>
</gene>
<evidence type="ECO:0000313" key="2">
    <source>
        <dbReference type="EMBL" id="KJU82548.1"/>
    </source>
</evidence>
<evidence type="ECO:0000256" key="1">
    <source>
        <dbReference type="SAM" id="Phobius"/>
    </source>
</evidence>